<organism evidence="2 3">
    <name type="scientific">Elysia marginata</name>
    <dbReference type="NCBI Taxonomy" id="1093978"/>
    <lineage>
        <taxon>Eukaryota</taxon>
        <taxon>Metazoa</taxon>
        <taxon>Spiralia</taxon>
        <taxon>Lophotrochozoa</taxon>
        <taxon>Mollusca</taxon>
        <taxon>Gastropoda</taxon>
        <taxon>Heterobranchia</taxon>
        <taxon>Euthyneura</taxon>
        <taxon>Panpulmonata</taxon>
        <taxon>Sacoglossa</taxon>
        <taxon>Placobranchoidea</taxon>
        <taxon>Plakobranchidae</taxon>
        <taxon>Elysia</taxon>
    </lineage>
</organism>
<evidence type="ECO:0000313" key="3">
    <source>
        <dbReference type="Proteomes" id="UP000762676"/>
    </source>
</evidence>
<gene>
    <name evidence="2" type="ORF">ElyMa_000232800</name>
</gene>
<dbReference type="Proteomes" id="UP000762676">
    <property type="component" value="Unassembled WGS sequence"/>
</dbReference>
<name>A0AAV4F0Q1_9GAST</name>
<evidence type="ECO:0000256" key="1">
    <source>
        <dbReference type="SAM" id="Phobius"/>
    </source>
</evidence>
<feature type="transmembrane region" description="Helical" evidence="1">
    <location>
        <begin position="70"/>
        <end position="94"/>
    </location>
</feature>
<evidence type="ECO:0000313" key="2">
    <source>
        <dbReference type="EMBL" id="GFR66631.1"/>
    </source>
</evidence>
<proteinExistence type="predicted"/>
<feature type="transmembrane region" description="Helical" evidence="1">
    <location>
        <begin position="100"/>
        <end position="117"/>
    </location>
</feature>
<keyword evidence="1" id="KW-0472">Membrane</keyword>
<sequence length="160" mass="18387">MSFVTWEDVEENQFDQWSMLALPAPAWLCNHPRKILKCIGFRHRFSVWKSDEGGCNSNENNGHALILKKLILVVDVIILKAPTTIIIIIIVVVVVVVVEIVVVVVVVVVIVVIIKILKFKDFYINNEKLKVIHVIVIVTIMFRYRNDNDKERKENVNGIE</sequence>
<keyword evidence="1" id="KW-0812">Transmembrane</keyword>
<keyword evidence="1" id="KW-1133">Transmembrane helix</keyword>
<reference evidence="2 3" key="1">
    <citation type="journal article" date="2021" name="Elife">
        <title>Chloroplast acquisition without the gene transfer in kleptoplastic sea slugs, Plakobranchus ocellatus.</title>
        <authorList>
            <person name="Maeda T."/>
            <person name="Takahashi S."/>
            <person name="Yoshida T."/>
            <person name="Shimamura S."/>
            <person name="Takaki Y."/>
            <person name="Nagai Y."/>
            <person name="Toyoda A."/>
            <person name="Suzuki Y."/>
            <person name="Arimoto A."/>
            <person name="Ishii H."/>
            <person name="Satoh N."/>
            <person name="Nishiyama T."/>
            <person name="Hasebe M."/>
            <person name="Maruyama T."/>
            <person name="Minagawa J."/>
            <person name="Obokata J."/>
            <person name="Shigenobu S."/>
        </authorList>
    </citation>
    <scope>NUCLEOTIDE SEQUENCE [LARGE SCALE GENOMIC DNA]</scope>
</reference>
<dbReference type="AlphaFoldDB" id="A0AAV4F0Q1"/>
<protein>
    <submittedName>
        <fullName evidence="2">Uncharacterized protein</fullName>
    </submittedName>
</protein>
<dbReference type="EMBL" id="BMAT01000458">
    <property type="protein sequence ID" value="GFR66631.1"/>
    <property type="molecule type" value="Genomic_DNA"/>
</dbReference>
<keyword evidence="3" id="KW-1185">Reference proteome</keyword>
<accession>A0AAV4F0Q1</accession>
<comment type="caution">
    <text evidence="2">The sequence shown here is derived from an EMBL/GenBank/DDBJ whole genome shotgun (WGS) entry which is preliminary data.</text>
</comment>